<dbReference type="AlphaFoldDB" id="A0A0E9VFL9"/>
<evidence type="ECO:0000313" key="1">
    <source>
        <dbReference type="EMBL" id="JAH76791.1"/>
    </source>
</evidence>
<name>A0A0E9VFL9_ANGAN</name>
<sequence>MRKLINMSISLWLPHTYNFVYFSIRVY</sequence>
<dbReference type="EMBL" id="GBXM01031786">
    <property type="protein sequence ID" value="JAH76791.1"/>
    <property type="molecule type" value="Transcribed_RNA"/>
</dbReference>
<organism evidence="1">
    <name type="scientific">Anguilla anguilla</name>
    <name type="common">European freshwater eel</name>
    <name type="synonym">Muraena anguilla</name>
    <dbReference type="NCBI Taxonomy" id="7936"/>
    <lineage>
        <taxon>Eukaryota</taxon>
        <taxon>Metazoa</taxon>
        <taxon>Chordata</taxon>
        <taxon>Craniata</taxon>
        <taxon>Vertebrata</taxon>
        <taxon>Euteleostomi</taxon>
        <taxon>Actinopterygii</taxon>
        <taxon>Neopterygii</taxon>
        <taxon>Teleostei</taxon>
        <taxon>Anguilliformes</taxon>
        <taxon>Anguillidae</taxon>
        <taxon>Anguilla</taxon>
    </lineage>
</organism>
<proteinExistence type="predicted"/>
<reference evidence="1" key="1">
    <citation type="submission" date="2014-11" db="EMBL/GenBank/DDBJ databases">
        <authorList>
            <person name="Amaro Gonzalez C."/>
        </authorList>
    </citation>
    <scope>NUCLEOTIDE SEQUENCE</scope>
</reference>
<reference evidence="1" key="2">
    <citation type="journal article" date="2015" name="Fish Shellfish Immunol.">
        <title>Early steps in the European eel (Anguilla anguilla)-Vibrio vulnificus interaction in the gills: Role of the RtxA13 toxin.</title>
        <authorList>
            <person name="Callol A."/>
            <person name="Pajuelo D."/>
            <person name="Ebbesson L."/>
            <person name="Teles M."/>
            <person name="MacKenzie S."/>
            <person name="Amaro C."/>
        </authorList>
    </citation>
    <scope>NUCLEOTIDE SEQUENCE</scope>
</reference>
<protein>
    <submittedName>
        <fullName evidence="1">Uncharacterized protein</fullName>
    </submittedName>
</protein>
<accession>A0A0E9VFL9</accession>